<name>A0A7Y8Y0J7_9FLAO</name>
<dbReference type="Proteomes" id="UP000535020">
    <property type="component" value="Unassembled WGS sequence"/>
</dbReference>
<proteinExistence type="predicted"/>
<evidence type="ECO:0000313" key="1">
    <source>
        <dbReference type="EMBL" id="NYA69733.1"/>
    </source>
</evidence>
<gene>
    <name evidence="1" type="ORF">HZF10_02285</name>
</gene>
<protein>
    <submittedName>
        <fullName evidence="1">Uncharacterized protein</fullName>
    </submittedName>
</protein>
<sequence length="172" mass="18745">MRMLLLLVFVFSAMDITAQTARGTKSAAASQSESTVQAIVHVDQFLQSLQANKSGQVKHVRSLLNDVQPSAYVEAGAVKTYGSSPVCLFTDVRSFSSLGSLNLPQSVEIVTVKFKSQSDFSAALDLSVLSAFPRLQYVYLVSEVNVTGPKIISIVHNTDPRYSVFYNIPTLH</sequence>
<accession>A0A7Y8Y0J7</accession>
<dbReference type="EMBL" id="JACBJI010000001">
    <property type="protein sequence ID" value="NYA69733.1"/>
    <property type="molecule type" value="Genomic_DNA"/>
</dbReference>
<keyword evidence="2" id="KW-1185">Reference proteome</keyword>
<dbReference type="AlphaFoldDB" id="A0A7Y8Y0J7"/>
<evidence type="ECO:0000313" key="2">
    <source>
        <dbReference type="Proteomes" id="UP000535020"/>
    </source>
</evidence>
<dbReference type="RefSeq" id="WP_176004558.1">
    <property type="nucleotide sequence ID" value="NZ_JABWMI010000004.1"/>
</dbReference>
<organism evidence="1 2">
    <name type="scientific">Flavobacterium agri</name>
    <dbReference type="NCBI Taxonomy" id="2743471"/>
    <lineage>
        <taxon>Bacteria</taxon>
        <taxon>Pseudomonadati</taxon>
        <taxon>Bacteroidota</taxon>
        <taxon>Flavobacteriia</taxon>
        <taxon>Flavobacteriales</taxon>
        <taxon>Flavobacteriaceae</taxon>
        <taxon>Flavobacterium</taxon>
    </lineage>
</organism>
<comment type="caution">
    <text evidence="1">The sequence shown here is derived from an EMBL/GenBank/DDBJ whole genome shotgun (WGS) entry which is preliminary data.</text>
</comment>
<reference evidence="1 2" key="1">
    <citation type="submission" date="2020-07" db="EMBL/GenBank/DDBJ databases">
        <authorList>
            <person name="Sun Q."/>
        </authorList>
    </citation>
    <scope>NUCLEOTIDE SEQUENCE [LARGE SCALE GENOMIC DNA]</scope>
    <source>
        <strain evidence="1 2">MAH-1</strain>
    </source>
</reference>